<gene>
    <name evidence="4" type="ORF">ETAA1_26330</name>
</gene>
<dbReference type="AlphaFoldDB" id="A0A517XT15"/>
<dbReference type="GO" id="GO:0005829">
    <property type="term" value="C:cytosol"/>
    <property type="evidence" value="ECO:0007669"/>
    <property type="project" value="TreeGrafter"/>
</dbReference>
<dbReference type="NCBIfam" id="TIGR02996">
    <property type="entry name" value="rpt_mate_G_obs"/>
    <property type="match status" value="1"/>
</dbReference>
<proteinExistence type="predicted"/>
<evidence type="ECO:0000256" key="2">
    <source>
        <dbReference type="ARBA" id="ARBA00022614"/>
    </source>
</evidence>
<dbReference type="SUPFAM" id="SSF52047">
    <property type="entry name" value="RNI-like"/>
    <property type="match status" value="1"/>
</dbReference>
<accession>A0A517XT15</accession>
<dbReference type="RefSeq" id="WP_145238626.1">
    <property type="nucleotide sequence ID" value="NZ_CP036273.1"/>
</dbReference>
<evidence type="ECO:0000313" key="4">
    <source>
        <dbReference type="EMBL" id="QDU20676.1"/>
    </source>
</evidence>
<sequence>MSDLDALVRAVLDRPDDDTPRLVYADALDDLGDAGRAAFVRLQVEAARGEAWESAAIRARCFRGNPGEEWWNSLPELPHGLQWAMPPFRRGFPAAVQATDGAAFVAAAGTLFDIAPVESLELLSTPAGGVAALAACPGLARLRRLVIRAGLGQATALVLLNSPHLAALDELVIGAALTSAQTARAVTASRAFRRLRTFSYRDESQGGALVSALAALPDPPPLRSLDLQGNRLTPAGLRRLFDSPIAAGLESLDISDNHLGADGFHELIVRDPLPALRRLDAMRTGPGTAGVAGLAGQPLLRRVRVLNFGGNALRPVVGTVLRAMPLSEIRVLDLRDNRLGDEGATQLAGARWLTGLLQLDLSENDIGAAGAEALAAGHELGGLIELDLGGNPIPSTSRKALRDRFGDRVLL</sequence>
<evidence type="ECO:0000256" key="3">
    <source>
        <dbReference type="ARBA" id="ARBA00022737"/>
    </source>
</evidence>
<keyword evidence="5" id="KW-1185">Reference proteome</keyword>
<dbReference type="PANTHER" id="PTHR24113">
    <property type="entry name" value="RAN GTPASE-ACTIVATING PROTEIN 1"/>
    <property type="match status" value="1"/>
</dbReference>
<dbReference type="GO" id="GO:0031267">
    <property type="term" value="F:small GTPase binding"/>
    <property type="evidence" value="ECO:0007669"/>
    <property type="project" value="TreeGrafter"/>
</dbReference>
<dbReference type="InterPro" id="IPR032675">
    <property type="entry name" value="LRR_dom_sf"/>
</dbReference>
<dbReference type="OrthoDB" id="254167at2"/>
<protein>
    <submittedName>
        <fullName evidence="4">Leucine Rich Repeat protein</fullName>
    </submittedName>
</protein>
<keyword evidence="1" id="KW-0343">GTPase activation</keyword>
<evidence type="ECO:0000256" key="1">
    <source>
        <dbReference type="ARBA" id="ARBA00022468"/>
    </source>
</evidence>
<dbReference type="EMBL" id="CP036273">
    <property type="protein sequence ID" value="QDU20676.1"/>
    <property type="molecule type" value="Genomic_DNA"/>
</dbReference>
<reference evidence="4 5" key="1">
    <citation type="submission" date="2019-02" db="EMBL/GenBank/DDBJ databases">
        <title>Deep-cultivation of Planctomycetes and their phenomic and genomic characterization uncovers novel biology.</title>
        <authorList>
            <person name="Wiegand S."/>
            <person name="Jogler M."/>
            <person name="Boedeker C."/>
            <person name="Pinto D."/>
            <person name="Vollmers J."/>
            <person name="Rivas-Marin E."/>
            <person name="Kohn T."/>
            <person name="Peeters S.H."/>
            <person name="Heuer A."/>
            <person name="Rast P."/>
            <person name="Oberbeckmann S."/>
            <person name="Bunk B."/>
            <person name="Jeske O."/>
            <person name="Meyerdierks A."/>
            <person name="Storesund J.E."/>
            <person name="Kallscheuer N."/>
            <person name="Luecker S."/>
            <person name="Lage O.M."/>
            <person name="Pohl T."/>
            <person name="Merkel B.J."/>
            <person name="Hornburger P."/>
            <person name="Mueller R.-W."/>
            <person name="Bruemmer F."/>
            <person name="Labrenz M."/>
            <person name="Spormann A.M."/>
            <person name="Op den Camp H."/>
            <person name="Overmann J."/>
            <person name="Amann R."/>
            <person name="Jetten M.S.M."/>
            <person name="Mascher T."/>
            <person name="Medema M.H."/>
            <person name="Devos D.P."/>
            <person name="Kaster A.-K."/>
            <person name="Ovreas L."/>
            <person name="Rohde M."/>
            <person name="Galperin M.Y."/>
            <person name="Jogler C."/>
        </authorList>
    </citation>
    <scope>NUCLEOTIDE SEQUENCE [LARGE SCALE GENOMIC DNA]</scope>
    <source>
        <strain evidence="4 5">ETA_A1</strain>
    </source>
</reference>
<dbReference type="Pfam" id="PF13516">
    <property type="entry name" value="LRR_6"/>
    <property type="match status" value="4"/>
</dbReference>
<dbReference type="KEGG" id="uli:ETAA1_26330"/>
<name>A0A517XT15_9BACT</name>
<keyword evidence="2" id="KW-0433">Leucine-rich repeat</keyword>
<organism evidence="4 5">
    <name type="scientific">Urbifossiella limnaea</name>
    <dbReference type="NCBI Taxonomy" id="2528023"/>
    <lineage>
        <taxon>Bacteria</taxon>
        <taxon>Pseudomonadati</taxon>
        <taxon>Planctomycetota</taxon>
        <taxon>Planctomycetia</taxon>
        <taxon>Gemmatales</taxon>
        <taxon>Gemmataceae</taxon>
        <taxon>Urbifossiella</taxon>
    </lineage>
</organism>
<dbReference type="GO" id="GO:0005096">
    <property type="term" value="F:GTPase activator activity"/>
    <property type="evidence" value="ECO:0007669"/>
    <property type="project" value="UniProtKB-KW"/>
</dbReference>
<dbReference type="PANTHER" id="PTHR24113:SF12">
    <property type="entry name" value="RAN GTPASE-ACTIVATING PROTEIN 1"/>
    <property type="match status" value="1"/>
</dbReference>
<dbReference type="Gene3D" id="3.80.10.10">
    <property type="entry name" value="Ribonuclease Inhibitor"/>
    <property type="match status" value="2"/>
</dbReference>
<dbReference type="GO" id="GO:0006913">
    <property type="term" value="P:nucleocytoplasmic transport"/>
    <property type="evidence" value="ECO:0007669"/>
    <property type="project" value="TreeGrafter"/>
</dbReference>
<dbReference type="InterPro" id="IPR014338">
    <property type="entry name" value="CHP02996_rpt-companion-dom"/>
</dbReference>
<evidence type="ECO:0000313" key="5">
    <source>
        <dbReference type="Proteomes" id="UP000319576"/>
    </source>
</evidence>
<keyword evidence="3" id="KW-0677">Repeat</keyword>
<dbReference type="SMART" id="SM00368">
    <property type="entry name" value="LRR_RI"/>
    <property type="match status" value="3"/>
</dbReference>
<dbReference type="GO" id="GO:0048471">
    <property type="term" value="C:perinuclear region of cytoplasm"/>
    <property type="evidence" value="ECO:0007669"/>
    <property type="project" value="TreeGrafter"/>
</dbReference>
<dbReference type="InterPro" id="IPR001611">
    <property type="entry name" value="Leu-rich_rpt"/>
</dbReference>
<dbReference type="Proteomes" id="UP000319576">
    <property type="component" value="Chromosome"/>
</dbReference>
<dbReference type="InterPro" id="IPR027038">
    <property type="entry name" value="RanGap"/>
</dbReference>